<dbReference type="InParanoid" id="A0A165GMY2"/>
<name>A0A165GMY2_EXIGL</name>
<keyword evidence="2" id="KW-1185">Reference proteome</keyword>
<sequence>MWDAHFEACALRARRASNVSFFVESHTGAIPPWEGRQLYTAHVDPHLIWGCEVTGVGTGAQLSQLEDVQHAFLRRLLRLQSRSQLCILFTETGLWPIRFRRLALQLRYLHYTLTLPASHLASIALRETMSAARESQSGWFWDLQKACRDATLDLPPSPTPDDVAAVEPRLKTALYNYLKKSVSDSPKLELLHMRPFYTGKTRNTAAVMEFREYLRVKCREHRQALTSLLLSDHCLAIELLRRGTRTRAEKVPRALRLCRFCMADIEEPLHALFVCSASEELLTLRRSFWEKYELSTFGNHNTSHRNLFHAAELQSLPHRDCLHALLSSVESASVLGIFASRVLSLFKHTPMYEPSDEEISAYIEIHGQQG</sequence>
<dbReference type="Proteomes" id="UP000077266">
    <property type="component" value="Unassembled WGS sequence"/>
</dbReference>
<evidence type="ECO:0000313" key="2">
    <source>
        <dbReference type="Proteomes" id="UP000077266"/>
    </source>
</evidence>
<protein>
    <recommendedName>
        <fullName evidence="3">Reverse transcriptase zinc-binding domain-containing protein</fullName>
    </recommendedName>
</protein>
<gene>
    <name evidence="1" type="ORF">EXIGLDRAFT_616494</name>
</gene>
<dbReference type="OrthoDB" id="2802125at2759"/>
<evidence type="ECO:0000313" key="1">
    <source>
        <dbReference type="EMBL" id="KZV90756.1"/>
    </source>
</evidence>
<reference evidence="1 2" key="1">
    <citation type="journal article" date="2016" name="Mol. Biol. Evol.">
        <title>Comparative Genomics of Early-Diverging Mushroom-Forming Fungi Provides Insights into the Origins of Lignocellulose Decay Capabilities.</title>
        <authorList>
            <person name="Nagy L.G."/>
            <person name="Riley R."/>
            <person name="Tritt A."/>
            <person name="Adam C."/>
            <person name="Daum C."/>
            <person name="Floudas D."/>
            <person name="Sun H."/>
            <person name="Yadav J.S."/>
            <person name="Pangilinan J."/>
            <person name="Larsson K.H."/>
            <person name="Matsuura K."/>
            <person name="Barry K."/>
            <person name="Labutti K."/>
            <person name="Kuo R."/>
            <person name="Ohm R.A."/>
            <person name="Bhattacharya S.S."/>
            <person name="Shirouzu T."/>
            <person name="Yoshinaga Y."/>
            <person name="Martin F.M."/>
            <person name="Grigoriev I.V."/>
            <person name="Hibbett D.S."/>
        </authorList>
    </citation>
    <scope>NUCLEOTIDE SEQUENCE [LARGE SCALE GENOMIC DNA]</scope>
    <source>
        <strain evidence="1 2">HHB12029</strain>
    </source>
</reference>
<proteinExistence type="predicted"/>
<organism evidence="1 2">
    <name type="scientific">Exidia glandulosa HHB12029</name>
    <dbReference type="NCBI Taxonomy" id="1314781"/>
    <lineage>
        <taxon>Eukaryota</taxon>
        <taxon>Fungi</taxon>
        <taxon>Dikarya</taxon>
        <taxon>Basidiomycota</taxon>
        <taxon>Agaricomycotina</taxon>
        <taxon>Agaricomycetes</taxon>
        <taxon>Auriculariales</taxon>
        <taxon>Exidiaceae</taxon>
        <taxon>Exidia</taxon>
    </lineage>
</organism>
<dbReference type="EMBL" id="KV426041">
    <property type="protein sequence ID" value="KZV90756.1"/>
    <property type="molecule type" value="Genomic_DNA"/>
</dbReference>
<dbReference type="STRING" id="1314781.A0A165GMY2"/>
<evidence type="ECO:0008006" key="3">
    <source>
        <dbReference type="Google" id="ProtNLM"/>
    </source>
</evidence>
<dbReference type="AlphaFoldDB" id="A0A165GMY2"/>
<accession>A0A165GMY2</accession>